<dbReference type="SUPFAM" id="SSF52091">
    <property type="entry name" value="SpoIIaa-like"/>
    <property type="match status" value="2"/>
</dbReference>
<feature type="transmembrane region" description="Helical" evidence="5">
    <location>
        <begin position="129"/>
        <end position="153"/>
    </location>
</feature>
<organism evidence="7 8">
    <name type="scientific">Adineta steineri</name>
    <dbReference type="NCBI Taxonomy" id="433720"/>
    <lineage>
        <taxon>Eukaryota</taxon>
        <taxon>Metazoa</taxon>
        <taxon>Spiralia</taxon>
        <taxon>Gnathifera</taxon>
        <taxon>Rotifera</taxon>
        <taxon>Eurotatoria</taxon>
        <taxon>Bdelloidea</taxon>
        <taxon>Adinetida</taxon>
        <taxon>Adinetidae</taxon>
        <taxon>Adineta</taxon>
    </lineage>
</organism>
<feature type="domain" description="STAS" evidence="6">
    <location>
        <begin position="484"/>
        <end position="576"/>
    </location>
</feature>
<evidence type="ECO:0000259" key="6">
    <source>
        <dbReference type="PROSITE" id="PS50801"/>
    </source>
</evidence>
<feature type="domain" description="STAS" evidence="6">
    <location>
        <begin position="845"/>
        <end position="978"/>
    </location>
</feature>
<dbReference type="CDD" id="cd07042">
    <property type="entry name" value="STAS_SulP_like_sulfate_transporter"/>
    <property type="match status" value="1"/>
</dbReference>
<evidence type="ECO:0000256" key="5">
    <source>
        <dbReference type="SAM" id="Phobius"/>
    </source>
</evidence>
<reference evidence="7" key="1">
    <citation type="submission" date="2021-02" db="EMBL/GenBank/DDBJ databases">
        <authorList>
            <person name="Nowell W R."/>
        </authorList>
    </citation>
    <scope>NUCLEOTIDE SEQUENCE</scope>
</reference>
<sequence>MLSTLNNNNNTEDEFVEEEILNQQPHENHNNGQLKSFVNQYGIVRPRISKINSIKNHLNRFYNTISCICIINSLLDRIPIIRCLKEYNLRKNLFYDVNAGFTIAIMHIPQGMAYGILTTLPPVHGLYVSFFPVLLYMIFGTCPHLSVGTFAVISLMTAQAIDGVPLQSFDTINNQSYTTETVSDVMIINEKLGIATTLAFLAGLIQLILSFLRLGCLTVYLTEPFISGFTTGAAVHIFSSQIPSIFGIQSPRHVQGAFKLPRFFIQLIDSIIKNINWISTTIAFTSIIVLFIAKKLNDRYKSTLRIIIPSELILVIIGTLISHFTKIHNLHGVPVVGPIKQGLPLPTVPPFKHISYLIVPATTIAVVSLCISISIGKMLSRKHNYKVSSNQELLAYGISNVVSSFFQCYPSTSALSRSVVLEGIGGKTQLASGFSCILLGIVLVALAPLFHSLPMACLAATIIVNLKGLLYQIKDFVFYYRISYMECAHQYANMKILRFDESLYACNTPFFKRKFYELIGIELRQEPIISYKKKNLNKTKEIKCNYVVLDCSPFNFIDTVGVKLLIQLILSFLRLGCLTVYLTEPFISGFTTGAAVHIFSSQIPSIFGIQSPRHVQGAFKLPRFFIQLIGSIIKNINWISTAIAFTSIIVLFIAKKLNDRYKSTLRIIIPSELILVIIGTLISHFTKIHNLHGVPVVGPIKQGLPLPTVPPFKYISYLIVPATTIAVVSLCISISIGKMLSRKHNYKVSSNQELLAYGISNVVSSFFQCYPSTSALSRSVVLEGIGGKTQLAGGFSCILLGIVLVALAPLFHSLPMACLAATIIVNLKGLLYQIKDFVFYYRISYMECAHQYANMKILRFDESLYACNTPFFKRKFYELIGIELRQEPIISYKKKNLNKTKEIKCNYVVLDCSPFNFIDTVGVKLLIQIYHDLKKRGTRLCLSECRYGVRRTLELMNFYDKTSSDIIYVTTHHAVTAMKIESEINSLRSTATAQV</sequence>
<name>A0A813TUR5_9BILA</name>
<dbReference type="Gene3D" id="3.30.750.24">
    <property type="entry name" value="STAS domain"/>
    <property type="match status" value="2"/>
</dbReference>
<accession>A0A813TUR5</accession>
<dbReference type="PROSITE" id="PS50801">
    <property type="entry name" value="STAS"/>
    <property type="match status" value="2"/>
</dbReference>
<proteinExistence type="predicted"/>
<evidence type="ECO:0000313" key="8">
    <source>
        <dbReference type="Proteomes" id="UP000663845"/>
    </source>
</evidence>
<feature type="transmembrane region" description="Helical" evidence="5">
    <location>
        <begin position="665"/>
        <end position="685"/>
    </location>
</feature>
<feature type="transmembrane region" description="Helical" evidence="5">
    <location>
        <begin position="354"/>
        <end position="376"/>
    </location>
</feature>
<dbReference type="Pfam" id="PF01740">
    <property type="entry name" value="STAS"/>
    <property type="match status" value="1"/>
</dbReference>
<dbReference type="InterPro" id="IPR011547">
    <property type="entry name" value="SLC26A/SulP_dom"/>
</dbReference>
<feature type="transmembrane region" description="Helical" evidence="5">
    <location>
        <begin position="714"/>
        <end position="737"/>
    </location>
</feature>
<feature type="transmembrane region" description="Helical" evidence="5">
    <location>
        <begin position="192"/>
        <end position="212"/>
    </location>
</feature>
<keyword evidence="4 5" id="KW-0472">Membrane</keyword>
<comment type="subcellular location">
    <subcellularLocation>
        <location evidence="1">Membrane</location>
        <topology evidence="1">Multi-pass membrane protein</topology>
    </subcellularLocation>
</comment>
<feature type="transmembrane region" description="Helical" evidence="5">
    <location>
        <begin position="304"/>
        <end position="324"/>
    </location>
</feature>
<evidence type="ECO:0000256" key="4">
    <source>
        <dbReference type="ARBA" id="ARBA00023136"/>
    </source>
</evidence>
<evidence type="ECO:0000256" key="2">
    <source>
        <dbReference type="ARBA" id="ARBA00022692"/>
    </source>
</evidence>
<dbReference type="GO" id="GO:0055085">
    <property type="term" value="P:transmembrane transport"/>
    <property type="evidence" value="ECO:0007669"/>
    <property type="project" value="InterPro"/>
</dbReference>
<feature type="transmembrane region" description="Helical" evidence="5">
    <location>
        <begin position="275"/>
        <end position="292"/>
    </location>
</feature>
<dbReference type="EMBL" id="CAJNOG010000037">
    <property type="protein sequence ID" value="CAF0817603.1"/>
    <property type="molecule type" value="Genomic_DNA"/>
</dbReference>
<protein>
    <recommendedName>
        <fullName evidence="6">STAS domain-containing protein</fullName>
    </recommendedName>
</protein>
<dbReference type="Pfam" id="PF00916">
    <property type="entry name" value="Sulfate_transp"/>
    <property type="match status" value="2"/>
</dbReference>
<feature type="transmembrane region" description="Helical" evidence="5">
    <location>
        <begin position="430"/>
        <end position="447"/>
    </location>
</feature>
<keyword evidence="3 5" id="KW-1133">Transmembrane helix</keyword>
<dbReference type="InterPro" id="IPR036513">
    <property type="entry name" value="STAS_dom_sf"/>
</dbReference>
<comment type="caution">
    <text evidence="7">The sequence shown here is derived from an EMBL/GenBank/DDBJ whole genome shotgun (WGS) entry which is preliminary data.</text>
</comment>
<evidence type="ECO:0000256" key="1">
    <source>
        <dbReference type="ARBA" id="ARBA00004141"/>
    </source>
</evidence>
<keyword evidence="2 5" id="KW-0812">Transmembrane</keyword>
<evidence type="ECO:0000256" key="3">
    <source>
        <dbReference type="ARBA" id="ARBA00022989"/>
    </source>
</evidence>
<feature type="transmembrane region" description="Helical" evidence="5">
    <location>
        <begin position="791"/>
        <end position="808"/>
    </location>
</feature>
<gene>
    <name evidence="7" type="ORF">JYZ213_LOCUS6131</name>
</gene>
<dbReference type="PANTHER" id="PTHR11814">
    <property type="entry name" value="SULFATE TRANSPORTER"/>
    <property type="match status" value="1"/>
</dbReference>
<dbReference type="AlphaFoldDB" id="A0A813TUR5"/>
<dbReference type="GO" id="GO:0016020">
    <property type="term" value="C:membrane"/>
    <property type="evidence" value="ECO:0007669"/>
    <property type="project" value="UniProtKB-SubCell"/>
</dbReference>
<feature type="transmembrane region" description="Helical" evidence="5">
    <location>
        <begin position="636"/>
        <end position="653"/>
    </location>
</feature>
<evidence type="ECO:0000313" key="7">
    <source>
        <dbReference type="EMBL" id="CAF0817603.1"/>
    </source>
</evidence>
<dbReference type="Proteomes" id="UP000663845">
    <property type="component" value="Unassembled WGS sequence"/>
</dbReference>
<feature type="transmembrane region" description="Helical" evidence="5">
    <location>
        <begin position="93"/>
        <end position="117"/>
    </location>
</feature>
<dbReference type="InterPro" id="IPR001902">
    <property type="entry name" value="SLC26A/SulP_fam"/>
</dbReference>
<dbReference type="InterPro" id="IPR002645">
    <property type="entry name" value="STAS_dom"/>
</dbReference>